<accession>A0A3G2S6E7</accession>
<dbReference type="Proteomes" id="UP000269793">
    <property type="component" value="Chromosome V"/>
</dbReference>
<dbReference type="GO" id="GO:0017056">
    <property type="term" value="F:structural constituent of nuclear pore"/>
    <property type="evidence" value="ECO:0007669"/>
    <property type="project" value="InterPro"/>
</dbReference>
<dbReference type="GO" id="GO:0006606">
    <property type="term" value="P:protein import into nucleus"/>
    <property type="evidence" value="ECO:0007669"/>
    <property type="project" value="TreeGrafter"/>
</dbReference>
<dbReference type="Pfam" id="PF21093">
    <property type="entry name" value="Nup188_N-subdom_III"/>
    <property type="match status" value="1"/>
</dbReference>
<organism evidence="9 10">
    <name type="scientific">Malassezia restricta (strain ATCC 96810 / NBRC 103918 / CBS 7877)</name>
    <name type="common">Seborrheic dermatitis infection agent</name>
    <dbReference type="NCBI Taxonomy" id="425264"/>
    <lineage>
        <taxon>Eukaryota</taxon>
        <taxon>Fungi</taxon>
        <taxon>Dikarya</taxon>
        <taxon>Basidiomycota</taxon>
        <taxon>Ustilaginomycotina</taxon>
        <taxon>Malasseziomycetes</taxon>
        <taxon>Malasseziales</taxon>
        <taxon>Malasseziaceae</taxon>
        <taxon>Malassezia</taxon>
    </lineage>
</organism>
<evidence type="ECO:0000256" key="4">
    <source>
        <dbReference type="ARBA" id="ARBA00022927"/>
    </source>
</evidence>
<evidence type="ECO:0000256" key="2">
    <source>
        <dbReference type="ARBA" id="ARBA00022448"/>
    </source>
</evidence>
<dbReference type="PANTHER" id="PTHR31431:SF1">
    <property type="entry name" value="NUCLEOPORIN NUP188"/>
    <property type="match status" value="1"/>
</dbReference>
<keyword evidence="7" id="KW-0539">Nucleus</keyword>
<comment type="subcellular location">
    <subcellularLocation>
        <location evidence="1">Nucleus</location>
        <location evidence="1">Nuclear pore complex</location>
    </subcellularLocation>
</comment>
<dbReference type="GO" id="GO:0044611">
    <property type="term" value="C:nuclear pore inner ring"/>
    <property type="evidence" value="ECO:0007669"/>
    <property type="project" value="TreeGrafter"/>
</dbReference>
<dbReference type="InterPro" id="IPR048883">
    <property type="entry name" value="Nup188_N-subdom_III"/>
</dbReference>
<gene>
    <name evidence="9" type="ORF">DNF11_2705</name>
</gene>
<dbReference type="PANTHER" id="PTHR31431">
    <property type="entry name" value="NUCLEOPORIN NUP188 HOMOLOG"/>
    <property type="match status" value="1"/>
</dbReference>
<evidence type="ECO:0000256" key="7">
    <source>
        <dbReference type="ARBA" id="ARBA00023242"/>
    </source>
</evidence>
<name>A0A3G2S6E7_MALR7</name>
<dbReference type="EMBL" id="CP033152">
    <property type="protein sequence ID" value="AYO43655.1"/>
    <property type="molecule type" value="Genomic_DNA"/>
</dbReference>
<dbReference type="OrthoDB" id="102511at2759"/>
<dbReference type="GO" id="GO:0006405">
    <property type="term" value="P:RNA export from nucleus"/>
    <property type="evidence" value="ECO:0007669"/>
    <property type="project" value="TreeGrafter"/>
</dbReference>
<proteinExistence type="predicted"/>
<dbReference type="InterPro" id="IPR044840">
    <property type="entry name" value="Nup188"/>
</dbReference>
<dbReference type="VEuPathDB" id="FungiDB:DNF11_2705"/>
<keyword evidence="2" id="KW-0813">Transport</keyword>
<reference evidence="9 10" key="1">
    <citation type="submission" date="2018-10" db="EMBL/GenBank/DDBJ databases">
        <title>Complete genome sequence of Malassezia restricta CBS 7877.</title>
        <authorList>
            <person name="Morand S.C."/>
            <person name="Bertignac M."/>
            <person name="Iltis A."/>
            <person name="Kolder I."/>
            <person name="Pirovano W."/>
            <person name="Jourdain R."/>
            <person name="Clavaud C."/>
        </authorList>
    </citation>
    <scope>NUCLEOTIDE SEQUENCE [LARGE SCALE GENOMIC DNA]</scope>
    <source>
        <strain evidence="9 10">CBS 7877</strain>
    </source>
</reference>
<sequence>MAADASAAHSAPRAAPYALVPFHDIYEHLEGARQKHTSEDLQQLLEQRLPQLRSCGDLCKPRAPSLRDTFMKKTQVEWHGHNLEVDALQRDLCVAISDRLDIDEVEALGMLRTFLDSEHRSVDALERTLTFSSEGFDDFLDAFYVFYFEEQLALIRCTSALLRIAEDARNELFSTAMAVLDQMEDADLARGCLQRFEEEMSKALPSSVAGDTHYASLWARHGLERQLALLEVAFLLYYGRLSPSAAFLADILECGHRTQFGQRQANASSLFDTDAHAKCRCIRDLLLFLAIECLNLEAALDVVPEGIAAPDDAALAPLATDPDALERCLVQLEKAASDVAYAPLLLSFALVLRRLDEVGSHTPLEPRLAATLDVVDHGPQIWRRLLQGAFDPSMQLFDTLHSLVTSPLLRTATRALGASNLSALAYRAVFKGLLLTITELVQPEYLPDLDPLVDLWCLTFRAMPGDVPDGIAALCTQFWTQDIQYPTRASLLDTVRRRFPASFLPLVRLAHALSGTAPDAPSPDTVAAMMNALAHVSSVALILPQRTAGLGLWETLDEAGAPSVTYRLQADMPVAHTQMHVPAGTHGVLISPSGQAPAIVLWQLATPISAWHILHDAFVSSVVPSSSATDPASLENDSPTLLSPDWENDSGSVGVIVAELFADVLQTEEALGEALLAHLGEQEALVPAAVALVQAGLASQPLDTRRVYAGYRLLMALLPLRPNDIWQHVRSTNVLIGSPGHVPLLDASVPRSALLTHERRTGVFTGTFCLLDLLYALLEHIQSTQFVDPPSLVQVQASVLARAIGWAGYHIWPDHQQWHYADNPSGWMHLSFKCLRLFSAVLSDPCFLAPLTAKDPPAAVLAVQPLHLAVEHVLGHDASSATFAPMLHALGVGHARIDALYRAGDTQYAHVLEELMALCLETSSLLVARPDTSHVLTALLVGAAPGGGETLASVIFAYIAAPVSPSLATAAAHLLTDMVRAPDMAALRLAGHLGSTKQVEDAVDQLLGVLENTAADAPLRIALWHMLSAFVSNQPALATLLLTGAHLAHDLSQHSSSKPRALHMTALDLAVQALRTVDELWDANPQLLDAVLYFLNEAWAQAAAHPQVFGELRTQSALWDGLVELIRRPVPVPPALDVEADESATLYASRLLCQAHALGLLPCDLSAMRAPRAQPTDRAGCVRVMLALCSDASALQRTLHDAMLTMPAAVPMTMEKHLCETVPDVPWALLRHKPQRHDYERERAFGPSYMYDLPTVLRRTRPDPLLASSQQATRSDVLHCVAQVSLRWSVVDAQARRAVAWTDCLGIMTAHLLAQAEAQGAASLEALQRSLSEAALHIGPLALEQDRPHVVTLLAVLIGASHVRLDAAALEKLSTLVAKLGESSAYKLPAFTSQGVRSPLVQLMLAVASCARRHKAALPALPTMVGQAMDVFLRLESLAPLLEKPLSESARQAERDLDTLVAFLHKCMAPEAHVPASTWLGPIRETRMLPICAELLSSMPLTPEHDGVGAPRTHMRFFMPLLRFLEALASHSSACELVAHAGVVRALCATALSSTLEQGGLDAVQPSGEPHPLHAAWLLMLRIVVRLVENLGLEDARGHLVDADVQVFVYMYAAQLRRSLTFSPLTQTNPLDVGQLQEVAMVLRLFRSMWTAKAPCQTVSGASPHQRAAMMPLGEPFLQDTPLLLQQLAYLRGHADELSTMLGFDASTPPTAPVLQHAHETVAESLVMLLTLMWDMSGADVIMTCDPHDWPMLPALIHPSMHVASHAPASFGTLLELASTLTKQVQRKESGAAEALEQCIGLCATQAMAWAQGPMPRQGSESISIHVDQAQAELDAGLGRDIEAAIQSASEADASAWWKALSAFHARYMQSRV</sequence>
<evidence type="ECO:0000259" key="8">
    <source>
        <dbReference type="Pfam" id="PF21093"/>
    </source>
</evidence>
<evidence type="ECO:0000256" key="6">
    <source>
        <dbReference type="ARBA" id="ARBA00023132"/>
    </source>
</evidence>
<keyword evidence="3" id="KW-0509">mRNA transport</keyword>
<dbReference type="GO" id="GO:0051028">
    <property type="term" value="P:mRNA transport"/>
    <property type="evidence" value="ECO:0007669"/>
    <property type="project" value="UniProtKB-KW"/>
</dbReference>
<dbReference type="STRING" id="425264.A0A3G2S6E7"/>
<keyword evidence="5" id="KW-0811">Translocation</keyword>
<evidence type="ECO:0000313" key="9">
    <source>
        <dbReference type="EMBL" id="AYO43655.1"/>
    </source>
</evidence>
<keyword evidence="6" id="KW-0906">Nuclear pore complex</keyword>
<protein>
    <recommendedName>
        <fullName evidence="8">Nucleoporin Nup188 N-terminal subdomain III domain-containing protein</fullName>
    </recommendedName>
</protein>
<keyword evidence="4" id="KW-0653">Protein transport</keyword>
<keyword evidence="10" id="KW-1185">Reference proteome</keyword>
<dbReference type="Gene3D" id="1.25.10.70">
    <property type="match status" value="1"/>
</dbReference>
<evidence type="ECO:0000256" key="5">
    <source>
        <dbReference type="ARBA" id="ARBA00023010"/>
    </source>
</evidence>
<evidence type="ECO:0000256" key="3">
    <source>
        <dbReference type="ARBA" id="ARBA00022816"/>
    </source>
</evidence>
<evidence type="ECO:0000256" key="1">
    <source>
        <dbReference type="ARBA" id="ARBA00004567"/>
    </source>
</evidence>
<evidence type="ECO:0000313" key="10">
    <source>
        <dbReference type="Proteomes" id="UP000269793"/>
    </source>
</evidence>
<feature type="domain" description="Nucleoporin Nup188 N-terminal subdomain III" evidence="8">
    <location>
        <begin position="707"/>
        <end position="1044"/>
    </location>
</feature>